<organism evidence="2 3">
    <name type="scientific">Ceriporiopsis subvermispora (strain B)</name>
    <name type="common">White-rot fungus</name>
    <name type="synonym">Gelatoporia subvermispora</name>
    <dbReference type="NCBI Taxonomy" id="914234"/>
    <lineage>
        <taxon>Eukaryota</taxon>
        <taxon>Fungi</taxon>
        <taxon>Dikarya</taxon>
        <taxon>Basidiomycota</taxon>
        <taxon>Agaricomycotina</taxon>
        <taxon>Agaricomycetes</taxon>
        <taxon>Polyporales</taxon>
        <taxon>Gelatoporiaceae</taxon>
        <taxon>Gelatoporia</taxon>
    </lineage>
</organism>
<feature type="compositionally biased region" description="Basic and acidic residues" evidence="1">
    <location>
        <begin position="32"/>
        <end position="46"/>
    </location>
</feature>
<dbReference type="AlphaFoldDB" id="M2PE67"/>
<dbReference type="EMBL" id="KB445804">
    <property type="protein sequence ID" value="EMD34159.1"/>
    <property type="molecule type" value="Genomic_DNA"/>
</dbReference>
<feature type="region of interest" description="Disordered" evidence="1">
    <location>
        <begin position="1"/>
        <end position="141"/>
    </location>
</feature>
<proteinExistence type="predicted"/>
<evidence type="ECO:0000256" key="1">
    <source>
        <dbReference type="SAM" id="MobiDB-lite"/>
    </source>
</evidence>
<reference evidence="2 3" key="1">
    <citation type="journal article" date="2012" name="Proc. Natl. Acad. Sci. U.S.A.">
        <title>Comparative genomics of Ceriporiopsis subvermispora and Phanerochaete chrysosporium provide insight into selective ligninolysis.</title>
        <authorList>
            <person name="Fernandez-Fueyo E."/>
            <person name="Ruiz-Duenas F.J."/>
            <person name="Ferreira P."/>
            <person name="Floudas D."/>
            <person name="Hibbett D.S."/>
            <person name="Canessa P."/>
            <person name="Larrondo L.F."/>
            <person name="James T.Y."/>
            <person name="Seelenfreund D."/>
            <person name="Lobos S."/>
            <person name="Polanco R."/>
            <person name="Tello M."/>
            <person name="Honda Y."/>
            <person name="Watanabe T."/>
            <person name="Watanabe T."/>
            <person name="Ryu J.S."/>
            <person name="Kubicek C.P."/>
            <person name="Schmoll M."/>
            <person name="Gaskell J."/>
            <person name="Hammel K.E."/>
            <person name="St John F.J."/>
            <person name="Vanden Wymelenberg A."/>
            <person name="Sabat G."/>
            <person name="Splinter BonDurant S."/>
            <person name="Syed K."/>
            <person name="Yadav J.S."/>
            <person name="Doddapaneni H."/>
            <person name="Subramanian V."/>
            <person name="Lavin J.L."/>
            <person name="Oguiza J.A."/>
            <person name="Perez G."/>
            <person name="Pisabarro A.G."/>
            <person name="Ramirez L."/>
            <person name="Santoyo F."/>
            <person name="Master E."/>
            <person name="Coutinho P.M."/>
            <person name="Henrissat B."/>
            <person name="Lombard V."/>
            <person name="Magnuson J.K."/>
            <person name="Kuees U."/>
            <person name="Hori C."/>
            <person name="Igarashi K."/>
            <person name="Samejima M."/>
            <person name="Held B.W."/>
            <person name="Barry K.W."/>
            <person name="LaButti K.M."/>
            <person name="Lapidus A."/>
            <person name="Lindquist E.A."/>
            <person name="Lucas S.M."/>
            <person name="Riley R."/>
            <person name="Salamov A.A."/>
            <person name="Hoffmeister D."/>
            <person name="Schwenk D."/>
            <person name="Hadar Y."/>
            <person name="Yarden O."/>
            <person name="de Vries R.P."/>
            <person name="Wiebenga A."/>
            <person name="Stenlid J."/>
            <person name="Eastwood D."/>
            <person name="Grigoriev I.V."/>
            <person name="Berka R.M."/>
            <person name="Blanchette R.A."/>
            <person name="Kersten P."/>
            <person name="Martinez A.T."/>
            <person name="Vicuna R."/>
            <person name="Cullen D."/>
        </authorList>
    </citation>
    <scope>NUCLEOTIDE SEQUENCE [LARGE SCALE GENOMIC DNA]</scope>
    <source>
        <strain evidence="2 3">B</strain>
    </source>
</reference>
<sequence>MPVNPSQSRGPYNLPPGGRDVDSVTYNPMADARPDAAEFDPDHADDLQPVGARGAANQATGRNFGQEDTETAQSDKTGQIPRGEVDDLLSSTTKEERNVAGKTRGNRVDAYKQEREVDRFMQDNGLEDADQDIEIGRATGP</sequence>
<feature type="compositionally biased region" description="Basic and acidic residues" evidence="1">
    <location>
        <begin position="106"/>
        <end position="121"/>
    </location>
</feature>
<feature type="compositionally biased region" description="Polar residues" evidence="1">
    <location>
        <begin position="1"/>
        <end position="10"/>
    </location>
</feature>
<gene>
    <name evidence="2" type="ORF">CERSUDRAFT_98087</name>
</gene>
<dbReference type="OrthoDB" id="3146826at2759"/>
<keyword evidence="3" id="KW-1185">Reference proteome</keyword>
<dbReference type="Proteomes" id="UP000016930">
    <property type="component" value="Unassembled WGS sequence"/>
</dbReference>
<accession>M2PE67</accession>
<name>M2PE67_CERS8</name>
<dbReference type="HOGENOM" id="CLU_130541_0_0_1"/>
<evidence type="ECO:0000313" key="3">
    <source>
        <dbReference type="Proteomes" id="UP000016930"/>
    </source>
</evidence>
<evidence type="ECO:0000313" key="2">
    <source>
        <dbReference type="EMBL" id="EMD34159.1"/>
    </source>
</evidence>
<protein>
    <submittedName>
        <fullName evidence="2">Uncharacterized protein</fullName>
    </submittedName>
</protein>